<evidence type="ECO:0000313" key="6">
    <source>
        <dbReference type="WBParaSite" id="OFLC_0001545701-mRNA-1"/>
    </source>
</evidence>
<name>A0A183I6T4_9BILA</name>
<gene>
    <name evidence="4" type="ORF">OFLC_LOCUS15447</name>
</gene>
<organism evidence="6">
    <name type="scientific">Onchocerca flexuosa</name>
    <dbReference type="NCBI Taxonomy" id="387005"/>
    <lineage>
        <taxon>Eukaryota</taxon>
        <taxon>Metazoa</taxon>
        <taxon>Ecdysozoa</taxon>
        <taxon>Nematoda</taxon>
        <taxon>Chromadorea</taxon>
        <taxon>Rhabditida</taxon>
        <taxon>Spirurina</taxon>
        <taxon>Spiruromorpha</taxon>
        <taxon>Filarioidea</taxon>
        <taxon>Onchocercidae</taxon>
        <taxon>Onchocerca</taxon>
    </lineage>
</organism>
<accession>A0A183I6T4</accession>
<dbReference type="Proteomes" id="UP000267606">
    <property type="component" value="Unassembled WGS sequence"/>
</dbReference>
<dbReference type="Pfam" id="PF25023">
    <property type="entry name" value="TEN_YD-shell"/>
    <property type="match status" value="1"/>
</dbReference>
<dbReference type="AlphaFoldDB" id="A0A183I6T4"/>
<feature type="region of interest" description="Disordered" evidence="2">
    <location>
        <begin position="1"/>
        <end position="39"/>
    </location>
</feature>
<feature type="compositionally biased region" description="Basic and acidic residues" evidence="2">
    <location>
        <begin position="24"/>
        <end position="39"/>
    </location>
</feature>
<feature type="compositionally biased region" description="Polar residues" evidence="2">
    <location>
        <begin position="1"/>
        <end position="11"/>
    </location>
</feature>
<dbReference type="InterPro" id="IPR056823">
    <property type="entry name" value="TEN-like_YD-shell"/>
</dbReference>
<dbReference type="STRING" id="387005.A0A183I6T4"/>
<protein>
    <submittedName>
        <fullName evidence="6">FGF</fullName>
    </submittedName>
</protein>
<evidence type="ECO:0000259" key="3">
    <source>
        <dbReference type="Pfam" id="PF25023"/>
    </source>
</evidence>
<evidence type="ECO:0000313" key="4">
    <source>
        <dbReference type="EMBL" id="VDP21915.1"/>
    </source>
</evidence>
<dbReference type="EMBL" id="UZAJ01042159">
    <property type="protein sequence ID" value="VDP21915.1"/>
    <property type="molecule type" value="Genomic_DNA"/>
</dbReference>
<reference evidence="6" key="1">
    <citation type="submission" date="2016-06" db="UniProtKB">
        <authorList>
            <consortium name="WormBaseParasite"/>
        </authorList>
    </citation>
    <scope>IDENTIFICATION</scope>
</reference>
<keyword evidence="1" id="KW-0677">Repeat</keyword>
<keyword evidence="5" id="KW-1185">Reference proteome</keyword>
<evidence type="ECO:0000313" key="5">
    <source>
        <dbReference type="Proteomes" id="UP000267606"/>
    </source>
</evidence>
<feature type="domain" description="Teneurin-like YD-shell" evidence="3">
    <location>
        <begin position="31"/>
        <end position="199"/>
    </location>
</feature>
<sequence length="206" mass="23863">MAWLHTSQGIRSSRPAEMASHSAGRKETEEAMKIMHDSSGRPSQITWGVSSINFEYDRLNRIILISAIAQGASYLERKFFYQKENQLIPSLVQMPSGEKYRWRTDHIGGITFLKTPNGIVHHFMQYAIFDRVCRQRSVSFSNASYVACMDDDGQLLDYRTPDRLHSLTVKRDMYGRVVQITSDAEDIFFRYEGKNRNSQVCFYILK</sequence>
<proteinExistence type="predicted"/>
<evidence type="ECO:0000256" key="2">
    <source>
        <dbReference type="SAM" id="MobiDB-lite"/>
    </source>
</evidence>
<dbReference type="WBParaSite" id="OFLC_0001545701-mRNA-1">
    <property type="protein sequence ID" value="OFLC_0001545701-mRNA-1"/>
    <property type="gene ID" value="OFLC_0001545701"/>
</dbReference>
<reference evidence="4 5" key="2">
    <citation type="submission" date="2018-11" db="EMBL/GenBank/DDBJ databases">
        <authorList>
            <consortium name="Pathogen Informatics"/>
        </authorList>
    </citation>
    <scope>NUCLEOTIDE SEQUENCE [LARGE SCALE GENOMIC DNA]</scope>
</reference>
<evidence type="ECO:0000256" key="1">
    <source>
        <dbReference type="ARBA" id="ARBA00022737"/>
    </source>
</evidence>